<dbReference type="Ensembl" id="ENSOTST00005176222.1">
    <property type="protein sequence ID" value="ENSOTSP00005114917.1"/>
    <property type="gene ID" value="ENSOTSG00005062023.1"/>
</dbReference>
<proteinExistence type="predicted"/>
<dbReference type="InterPro" id="IPR036388">
    <property type="entry name" value="WH-like_DNA-bd_sf"/>
</dbReference>
<keyword evidence="3" id="KW-1185">Reference proteome</keyword>
<dbReference type="InterPro" id="IPR057667">
    <property type="entry name" value="HTH_SB"/>
</dbReference>
<organism evidence="2 3">
    <name type="scientific">Oncorhynchus tshawytscha</name>
    <name type="common">Chinook salmon</name>
    <name type="synonym">Salmo tshawytscha</name>
    <dbReference type="NCBI Taxonomy" id="74940"/>
    <lineage>
        <taxon>Eukaryota</taxon>
        <taxon>Metazoa</taxon>
        <taxon>Chordata</taxon>
        <taxon>Craniata</taxon>
        <taxon>Vertebrata</taxon>
        <taxon>Euteleostomi</taxon>
        <taxon>Actinopterygii</taxon>
        <taxon>Neopterygii</taxon>
        <taxon>Teleostei</taxon>
        <taxon>Protacanthopterygii</taxon>
        <taxon>Salmoniformes</taxon>
        <taxon>Salmonidae</taxon>
        <taxon>Salmoninae</taxon>
        <taxon>Oncorhynchus</taxon>
    </lineage>
</organism>
<sequence length="240" mass="27514">MRKFVELRDRIMSRHRSGHGYENISAALKVPKNTVASIILKWKKFGTTKTLPRARRPAKQSNRGRRALVRKVTKNPVVTDRAPEFLCGDGRTFQNSLCSTPPNQAFMVEWSEGNHSSVKGTAARLEFAKRHLKDSQTMRNKILWYKETKIELFGLNAKLHAEPELGLEPNQTSLERPDNSCTVTLPSNLRELKRICKEWEKLPKYRCAKLVASYPRRLEAKIAAKRCFNKVLSKGSECHI</sequence>
<dbReference type="InterPro" id="IPR009057">
    <property type="entry name" value="Homeodomain-like_sf"/>
</dbReference>
<evidence type="ECO:0000259" key="1">
    <source>
        <dbReference type="Pfam" id="PF25787"/>
    </source>
</evidence>
<dbReference type="Pfam" id="PF25787">
    <property type="entry name" value="HTH_SB"/>
    <property type="match status" value="1"/>
</dbReference>
<dbReference type="AlphaFoldDB" id="A0AAZ3PE19"/>
<evidence type="ECO:0000313" key="2">
    <source>
        <dbReference type="Ensembl" id="ENSOTSP00005114917.1"/>
    </source>
</evidence>
<reference evidence="2" key="3">
    <citation type="submission" date="2025-09" db="UniProtKB">
        <authorList>
            <consortium name="Ensembl"/>
        </authorList>
    </citation>
    <scope>IDENTIFICATION</scope>
</reference>
<gene>
    <name evidence="2" type="primary">RBM18</name>
</gene>
<reference evidence="3" key="1">
    <citation type="journal article" date="2018" name="PLoS ONE">
        <title>Chinook salmon (Oncorhynchus tshawytscha) genome and transcriptome.</title>
        <authorList>
            <person name="Christensen K.A."/>
            <person name="Leong J.S."/>
            <person name="Sakhrani D."/>
            <person name="Biagi C.A."/>
            <person name="Minkley D.R."/>
            <person name="Withler R.E."/>
            <person name="Rondeau E.B."/>
            <person name="Koop B.F."/>
            <person name="Devlin R.H."/>
        </authorList>
    </citation>
    <scope>NUCLEOTIDE SEQUENCE [LARGE SCALE GENOMIC DNA]</scope>
</reference>
<evidence type="ECO:0000313" key="3">
    <source>
        <dbReference type="Proteomes" id="UP000694402"/>
    </source>
</evidence>
<protein>
    <recommendedName>
        <fullName evidence="1">Sleeping Beauty transposase HTH domain-containing protein</fullName>
    </recommendedName>
</protein>
<dbReference type="Gene3D" id="1.10.10.10">
    <property type="entry name" value="Winged helix-like DNA-binding domain superfamily/Winged helix DNA-binding domain"/>
    <property type="match status" value="1"/>
</dbReference>
<reference evidence="2" key="2">
    <citation type="submission" date="2025-08" db="UniProtKB">
        <authorList>
            <consortium name="Ensembl"/>
        </authorList>
    </citation>
    <scope>IDENTIFICATION</scope>
</reference>
<dbReference type="SUPFAM" id="SSF46689">
    <property type="entry name" value="Homeodomain-like"/>
    <property type="match status" value="1"/>
</dbReference>
<name>A0AAZ3PE19_ONCTS</name>
<dbReference type="Proteomes" id="UP000694402">
    <property type="component" value="Unassembled WGS sequence"/>
</dbReference>
<dbReference type="GeneTree" id="ENSGT01120000272147"/>
<accession>A0AAZ3PE19</accession>
<feature type="domain" description="Sleeping Beauty transposase HTH" evidence="1">
    <location>
        <begin position="6"/>
        <end position="49"/>
    </location>
</feature>